<evidence type="ECO:0000313" key="2">
    <source>
        <dbReference type="EMBL" id="RTQ48860.1"/>
    </source>
</evidence>
<evidence type="ECO:0008006" key="4">
    <source>
        <dbReference type="Google" id="ProtNLM"/>
    </source>
</evidence>
<dbReference type="SUPFAM" id="SSF56935">
    <property type="entry name" value="Porins"/>
    <property type="match status" value="1"/>
</dbReference>
<protein>
    <recommendedName>
        <fullName evidence="4">Outer membrane protein beta-barrel domain-containing protein</fullName>
    </recommendedName>
</protein>
<reference evidence="2 3" key="1">
    <citation type="submission" date="2018-12" db="EMBL/GenBank/DDBJ databases">
        <title>Hymenobacter gummosus sp. nov., isolated from a spring.</title>
        <authorList>
            <person name="Nie L."/>
        </authorList>
    </citation>
    <scope>NUCLEOTIDE SEQUENCE [LARGE SCALE GENOMIC DNA]</scope>
    <source>
        <strain evidence="2 3">KCTC 52166</strain>
    </source>
</reference>
<dbReference type="AlphaFoldDB" id="A0A3S0J978"/>
<feature type="chain" id="PRO_5018692394" description="Outer membrane protein beta-barrel domain-containing protein" evidence="1">
    <location>
        <begin position="22"/>
        <end position="188"/>
    </location>
</feature>
<evidence type="ECO:0000256" key="1">
    <source>
        <dbReference type="SAM" id="SignalP"/>
    </source>
</evidence>
<comment type="caution">
    <text evidence="2">The sequence shown here is derived from an EMBL/GenBank/DDBJ whole genome shotgun (WGS) entry which is preliminary data.</text>
</comment>
<gene>
    <name evidence="2" type="ORF">EJV47_14785</name>
</gene>
<accession>A0A3S0J978</accession>
<evidence type="ECO:0000313" key="3">
    <source>
        <dbReference type="Proteomes" id="UP000282184"/>
    </source>
</evidence>
<dbReference type="EMBL" id="RXOF01000008">
    <property type="protein sequence ID" value="RTQ48860.1"/>
    <property type="molecule type" value="Genomic_DNA"/>
</dbReference>
<feature type="signal peptide" evidence="1">
    <location>
        <begin position="1"/>
        <end position="21"/>
    </location>
</feature>
<dbReference type="RefSeq" id="WP_126693937.1">
    <property type="nucleotide sequence ID" value="NZ_RXOF01000008.1"/>
</dbReference>
<sequence>MSYRFLLPAALGLLLAGPAAAQSFSADPAVLPGLGAAPLSGYVSAGTVFAGRYGAASYLSPALSYQLTPRFRVFAGGTYLRTFPGALPARDDKGSLPLAYQGFNRYFIQGGGTYAISPRLSLTGSAWKDLTPMTTTGYRVNPYAGFGQQGLNLRADYHVTENFSVSGGLRMTQGGYPGYGAPGLGVGF</sequence>
<dbReference type="Proteomes" id="UP000282184">
    <property type="component" value="Unassembled WGS sequence"/>
</dbReference>
<name>A0A3S0J978_9BACT</name>
<dbReference type="OrthoDB" id="885071at2"/>
<organism evidence="2 3">
    <name type="scientific">Hymenobacter gummosus</name>
    <dbReference type="NCBI Taxonomy" id="1776032"/>
    <lineage>
        <taxon>Bacteria</taxon>
        <taxon>Pseudomonadati</taxon>
        <taxon>Bacteroidota</taxon>
        <taxon>Cytophagia</taxon>
        <taxon>Cytophagales</taxon>
        <taxon>Hymenobacteraceae</taxon>
        <taxon>Hymenobacter</taxon>
    </lineage>
</organism>
<proteinExistence type="predicted"/>
<keyword evidence="1" id="KW-0732">Signal</keyword>
<keyword evidence="3" id="KW-1185">Reference proteome</keyword>